<gene>
    <name evidence="1" type="ORF">QBC37DRAFT_55942</name>
</gene>
<evidence type="ECO:0000313" key="2">
    <source>
        <dbReference type="Proteomes" id="UP001301769"/>
    </source>
</evidence>
<dbReference type="SMART" id="SM00248">
    <property type="entry name" value="ANK"/>
    <property type="match status" value="3"/>
</dbReference>
<comment type="caution">
    <text evidence="1">The sequence shown here is derived from an EMBL/GenBank/DDBJ whole genome shotgun (WGS) entry which is preliminary data.</text>
</comment>
<dbReference type="AlphaFoldDB" id="A0AAN6Y0N3"/>
<reference evidence="1" key="2">
    <citation type="submission" date="2023-05" db="EMBL/GenBank/DDBJ databases">
        <authorList>
            <consortium name="Lawrence Berkeley National Laboratory"/>
            <person name="Steindorff A."/>
            <person name="Hensen N."/>
            <person name="Bonometti L."/>
            <person name="Westerberg I."/>
            <person name="Brannstrom I.O."/>
            <person name="Guillou S."/>
            <person name="Cros-Aarteil S."/>
            <person name="Calhoun S."/>
            <person name="Haridas S."/>
            <person name="Kuo A."/>
            <person name="Mondo S."/>
            <person name="Pangilinan J."/>
            <person name="Riley R."/>
            <person name="Labutti K."/>
            <person name="Andreopoulos B."/>
            <person name="Lipzen A."/>
            <person name="Chen C."/>
            <person name="Yanf M."/>
            <person name="Daum C."/>
            <person name="Ng V."/>
            <person name="Clum A."/>
            <person name="Ohm R."/>
            <person name="Martin F."/>
            <person name="Silar P."/>
            <person name="Natvig D."/>
            <person name="Lalanne C."/>
            <person name="Gautier V."/>
            <person name="Ament-Velasquez S.L."/>
            <person name="Kruys A."/>
            <person name="Hutchinson M.I."/>
            <person name="Powell A.J."/>
            <person name="Barry K."/>
            <person name="Miller A.N."/>
            <person name="Grigoriev I.V."/>
            <person name="Debuchy R."/>
            <person name="Gladieux P."/>
            <person name="Thoren M.H."/>
            <person name="Johannesson H."/>
        </authorList>
    </citation>
    <scope>NUCLEOTIDE SEQUENCE</scope>
    <source>
        <strain evidence="1">PSN293</strain>
    </source>
</reference>
<organism evidence="1 2">
    <name type="scientific">Rhypophila decipiens</name>
    <dbReference type="NCBI Taxonomy" id="261697"/>
    <lineage>
        <taxon>Eukaryota</taxon>
        <taxon>Fungi</taxon>
        <taxon>Dikarya</taxon>
        <taxon>Ascomycota</taxon>
        <taxon>Pezizomycotina</taxon>
        <taxon>Sordariomycetes</taxon>
        <taxon>Sordariomycetidae</taxon>
        <taxon>Sordariales</taxon>
        <taxon>Naviculisporaceae</taxon>
        <taxon>Rhypophila</taxon>
    </lineage>
</organism>
<dbReference type="Gene3D" id="1.25.40.20">
    <property type="entry name" value="Ankyrin repeat-containing domain"/>
    <property type="match status" value="2"/>
</dbReference>
<dbReference type="SUPFAM" id="SSF48403">
    <property type="entry name" value="Ankyrin repeat"/>
    <property type="match status" value="1"/>
</dbReference>
<evidence type="ECO:0000313" key="1">
    <source>
        <dbReference type="EMBL" id="KAK4209206.1"/>
    </source>
</evidence>
<protein>
    <submittedName>
        <fullName evidence="1">Uncharacterized protein</fullName>
    </submittedName>
</protein>
<dbReference type="Proteomes" id="UP001301769">
    <property type="component" value="Unassembled WGS sequence"/>
</dbReference>
<dbReference type="InterPro" id="IPR002110">
    <property type="entry name" value="Ankyrin_rpt"/>
</dbReference>
<proteinExistence type="predicted"/>
<dbReference type="InterPro" id="IPR036770">
    <property type="entry name" value="Ankyrin_rpt-contain_sf"/>
</dbReference>
<name>A0AAN6Y0N3_9PEZI</name>
<keyword evidence="2" id="KW-1185">Reference proteome</keyword>
<sequence length="534" mass="59897">MPAIDTLRVKQGTVLLDRASSITKAFFTFLKAAVDEAYLENSPTFMSRYETWCETHTNDDLAELRRDLVVVQSVLLSSRSVSVNEPVTGEKAYEWGILWNRTHKRSYDMSSGTLSIISSSRYSCKRHGGPTLLSNKPDESEVTQKDIRIRFHPTPGPTSTPIAAQASIRQLYNNQGTWNSIPRFSVHNILPRTSRIFQIVSEGQLAELQRMLWSREAFLWDQDEDGRSLLFYGNEQPEMCRFLLEHGADVDHVAPVRDAVPEELERFVSAITALRNDHEIGRERLEPILECRKLLLQAGCDPSWKEDPFDDYDTNPLAEMFRHGVLDAMRICFDYSGGLLSPEVVIEILYGYTPLLSYCCGGSGNQGPTIEGFTLLLNRGADISTRDSQGNSCLHLCLENVNSDAAFWPSGAETAGQYLERVRLSLGYLIQHGAEVHAINNDGLSVSDISYEDNVRGHLWDVVLADCGLDVTKFRTVEYCWQPCRVKRTRVGTTLAEGTQKTTSCRSGRERSISALTTKKLSGLDSMTSCTRTP</sequence>
<accession>A0AAN6Y0N3</accession>
<dbReference type="EMBL" id="MU858212">
    <property type="protein sequence ID" value="KAK4209206.1"/>
    <property type="molecule type" value="Genomic_DNA"/>
</dbReference>
<reference evidence="1" key="1">
    <citation type="journal article" date="2023" name="Mol. Phylogenet. Evol.">
        <title>Genome-scale phylogeny and comparative genomics of the fungal order Sordariales.</title>
        <authorList>
            <person name="Hensen N."/>
            <person name="Bonometti L."/>
            <person name="Westerberg I."/>
            <person name="Brannstrom I.O."/>
            <person name="Guillou S."/>
            <person name="Cros-Aarteil S."/>
            <person name="Calhoun S."/>
            <person name="Haridas S."/>
            <person name="Kuo A."/>
            <person name="Mondo S."/>
            <person name="Pangilinan J."/>
            <person name="Riley R."/>
            <person name="LaButti K."/>
            <person name="Andreopoulos B."/>
            <person name="Lipzen A."/>
            <person name="Chen C."/>
            <person name="Yan M."/>
            <person name="Daum C."/>
            <person name="Ng V."/>
            <person name="Clum A."/>
            <person name="Steindorff A."/>
            <person name="Ohm R.A."/>
            <person name="Martin F."/>
            <person name="Silar P."/>
            <person name="Natvig D.O."/>
            <person name="Lalanne C."/>
            <person name="Gautier V."/>
            <person name="Ament-Velasquez S.L."/>
            <person name="Kruys A."/>
            <person name="Hutchinson M.I."/>
            <person name="Powell A.J."/>
            <person name="Barry K."/>
            <person name="Miller A.N."/>
            <person name="Grigoriev I.V."/>
            <person name="Debuchy R."/>
            <person name="Gladieux P."/>
            <person name="Hiltunen Thoren M."/>
            <person name="Johannesson H."/>
        </authorList>
    </citation>
    <scope>NUCLEOTIDE SEQUENCE</scope>
    <source>
        <strain evidence="1">PSN293</strain>
    </source>
</reference>